<dbReference type="InterPro" id="IPR050048">
    <property type="entry name" value="FabV-like_NADH_b"/>
</dbReference>
<evidence type="ECO:0000313" key="13">
    <source>
        <dbReference type="EMBL" id="GDY62169.1"/>
    </source>
</evidence>
<organism evidence="13 16">
    <name type="scientific">Streptomyces avermitilis</name>
    <dbReference type="NCBI Taxonomy" id="33903"/>
    <lineage>
        <taxon>Bacteria</taxon>
        <taxon>Bacillati</taxon>
        <taxon>Actinomycetota</taxon>
        <taxon>Actinomycetes</taxon>
        <taxon>Kitasatosporales</taxon>
        <taxon>Streptomycetaceae</taxon>
        <taxon>Streptomyces</taxon>
    </lineage>
</organism>
<dbReference type="EMBL" id="BJHY01000001">
    <property type="protein sequence ID" value="GDY77728.1"/>
    <property type="molecule type" value="Genomic_DNA"/>
</dbReference>
<evidence type="ECO:0000313" key="16">
    <source>
        <dbReference type="Proteomes" id="UP000302139"/>
    </source>
</evidence>
<evidence type="ECO:0000256" key="2">
    <source>
        <dbReference type="ARBA" id="ARBA00022516"/>
    </source>
</evidence>
<feature type="binding site" evidence="9">
    <location>
        <begin position="79"/>
        <end position="80"/>
    </location>
    <ligand>
        <name>NAD(+)</name>
        <dbReference type="ChEBI" id="CHEBI:57540"/>
    </ligand>
</feature>
<dbReference type="Pfam" id="PF12241">
    <property type="entry name" value="Enoyl_reductase"/>
    <property type="match status" value="1"/>
</dbReference>
<comment type="function">
    <text evidence="9">Involved in the final reduction of the elongation cycle of fatty acid synthesis (FAS II). Catalyzes the reduction of a carbon-carbon double bond in an enoyl moiety that is covalently linked to an acyl carrier protein (ACP).</text>
</comment>
<evidence type="ECO:0000259" key="10">
    <source>
        <dbReference type="Pfam" id="PF07055"/>
    </source>
</evidence>
<dbReference type="GO" id="GO:0051287">
    <property type="term" value="F:NAD binding"/>
    <property type="evidence" value="ECO:0007669"/>
    <property type="project" value="UniProtKB-UniRule"/>
</dbReference>
<feature type="binding site" evidence="9">
    <location>
        <position position="232"/>
    </location>
    <ligand>
        <name>substrate</name>
    </ligand>
</feature>
<keyword evidence="5 9" id="KW-0520">NAD</keyword>
<evidence type="ECO:0000256" key="3">
    <source>
        <dbReference type="ARBA" id="ARBA00022832"/>
    </source>
</evidence>
<dbReference type="Pfam" id="PF12242">
    <property type="entry name" value="Eno-Rase_NADH_b"/>
    <property type="match status" value="1"/>
</dbReference>
<comment type="caution">
    <text evidence="13">The sequence shown here is derived from an EMBL/GenBank/DDBJ whole genome shotgun (WGS) entry which is preliminary data.</text>
</comment>
<proteinExistence type="inferred from homology"/>
<feature type="domain" description="Enoyl reductase FAD binding" evidence="10">
    <location>
        <begin position="327"/>
        <end position="390"/>
    </location>
</feature>
<accession>A0A4D4LWH1</accession>
<keyword evidence="3 9" id="KW-0276">Fatty acid metabolism</keyword>
<dbReference type="EC" id="1.3.1.9" evidence="9"/>
<dbReference type="PANTHER" id="PTHR37480">
    <property type="entry name" value="ENOYL-[ACYL-CARRIER-PROTEIN] REDUCTASE [NADH]"/>
    <property type="match status" value="1"/>
</dbReference>
<dbReference type="GeneID" id="41544796"/>
<evidence type="ECO:0000256" key="5">
    <source>
        <dbReference type="ARBA" id="ARBA00023027"/>
    </source>
</evidence>
<comment type="similarity">
    <text evidence="9">Belongs to the TER reductase family.</text>
</comment>
<comment type="catalytic activity">
    <reaction evidence="8">
        <text>a 2,3-saturated acyl-CoA + NAD(+) = a (2E)-enoyl-CoA + NADH + H(+)</text>
        <dbReference type="Rhea" id="RHEA:18177"/>
        <dbReference type="ChEBI" id="CHEBI:15378"/>
        <dbReference type="ChEBI" id="CHEBI:57540"/>
        <dbReference type="ChEBI" id="CHEBI:57945"/>
        <dbReference type="ChEBI" id="CHEBI:58856"/>
        <dbReference type="ChEBI" id="CHEBI:65111"/>
        <dbReference type="EC" id="1.3.1.44"/>
    </reaction>
</comment>
<feature type="binding site" evidence="9">
    <location>
        <position position="251"/>
    </location>
    <ligand>
        <name>NAD(+)</name>
        <dbReference type="ChEBI" id="CHEBI:57540"/>
    </ligand>
</feature>
<gene>
    <name evidence="13" type="primary">fabV_1</name>
    <name evidence="9" type="synonym">fabV</name>
    <name evidence="14" type="synonym">fabV_2</name>
    <name evidence="13" type="ORF">SAV14893_015620</name>
    <name evidence="14" type="ORF">SAV31267_072130</name>
</gene>
<evidence type="ECO:0000256" key="7">
    <source>
        <dbReference type="ARBA" id="ARBA00023160"/>
    </source>
</evidence>
<feature type="binding site" evidence="9">
    <location>
        <begin position="143"/>
        <end position="144"/>
    </location>
    <ligand>
        <name>NAD(+)</name>
        <dbReference type="ChEBI" id="CHEBI:57540"/>
    </ligand>
</feature>
<dbReference type="UniPathway" id="UPA00094"/>
<evidence type="ECO:0000256" key="6">
    <source>
        <dbReference type="ARBA" id="ARBA00023098"/>
    </source>
</evidence>
<dbReference type="InterPro" id="IPR024910">
    <property type="entry name" value="Enoyl-CoA_Rdtase_cat_dom"/>
</dbReference>
<keyword evidence="4 9" id="KW-0560">Oxidoreductase</keyword>
<dbReference type="PANTHER" id="PTHR37480:SF1">
    <property type="entry name" value="ENOYL-[ACYL-CARRIER-PROTEIN] REDUCTASE [NADH]"/>
    <property type="match status" value="1"/>
</dbReference>
<feature type="binding site" evidence="9">
    <location>
        <begin position="53"/>
        <end position="58"/>
    </location>
    <ligand>
        <name>NAD(+)</name>
        <dbReference type="ChEBI" id="CHEBI:57540"/>
    </ligand>
</feature>
<dbReference type="InterPro" id="IPR010758">
    <property type="entry name" value="Trans-2-enoyl-CoA_reductase"/>
</dbReference>
<dbReference type="Proteomes" id="UP000302139">
    <property type="component" value="Unassembled WGS sequence"/>
</dbReference>
<dbReference type="RefSeq" id="WP_037652876.1">
    <property type="nucleotide sequence ID" value="NZ_BAABTN010000076.1"/>
</dbReference>
<dbReference type="GO" id="GO:0004318">
    <property type="term" value="F:enoyl-[acyl-carrier-protein] reductase (NADH) activity"/>
    <property type="evidence" value="ECO:0007669"/>
    <property type="project" value="UniProtKB-UniRule"/>
</dbReference>
<dbReference type="AlphaFoldDB" id="A0A4D4LWH1"/>
<evidence type="ECO:0000256" key="1">
    <source>
        <dbReference type="ARBA" id="ARBA00011245"/>
    </source>
</evidence>
<feature type="active site" description="Proton donor" evidence="9">
    <location>
        <position position="242"/>
    </location>
</feature>
<feature type="domain" description="Trans-2-enoyl-CoA reductase-like NAD(P)H binding" evidence="12">
    <location>
        <begin position="7"/>
        <end position="83"/>
    </location>
</feature>
<evidence type="ECO:0000256" key="9">
    <source>
        <dbReference type="HAMAP-Rule" id="MF_01838"/>
    </source>
</evidence>
<evidence type="ECO:0000256" key="8">
    <source>
        <dbReference type="ARBA" id="ARBA00048302"/>
    </source>
</evidence>
<feature type="domain" description="Trans-2-enoyl-CoA reductase catalytic" evidence="11">
    <location>
        <begin position="86"/>
        <end position="319"/>
    </location>
</feature>
<evidence type="ECO:0000259" key="12">
    <source>
        <dbReference type="Pfam" id="PF12242"/>
    </source>
</evidence>
<sequence>MTQSERVVKPTGRGYLLLDAHPVGCFRSVELMRAEVPVPEKPPARRPTALVIGSSSGYGLASTIAGLVRYGIDGVGIGLERPAGHRSATAGWYRTVATDAIARELGADFSFRNADAFADTTKTETLDLLAERFGGVDYLIYSVAAPRRTDPRSGTTYQSVLKPLGAPHTTRNLEFADDGAAQVREVTVAPATEAEAAATVGVMGGEDWSRWITALAERGLLRSGFRTVALTYIGSPLTSAIYRGGTIGAAKAHLESTARALTERLAAVDGRAFTSVNGALVTQALTAIPGIPLYVSLLRGVLGDRFPSPVAQSLDLWHQLTARRPDVDDSGRIRLDRWELSEPVQAAVAERWRSITPETVTALADTAWFRAQCRALYGFDVPGVDYTVPVATDLPWPES</sequence>
<evidence type="ECO:0000259" key="11">
    <source>
        <dbReference type="Pfam" id="PF12241"/>
    </source>
</evidence>
<dbReference type="InterPro" id="IPR024906">
    <property type="entry name" value="Eno_Rdtase_FAD-bd_dom"/>
</dbReference>
<dbReference type="Proteomes" id="UP000299211">
    <property type="component" value="Unassembled WGS sequence"/>
</dbReference>
<feature type="binding site" evidence="9">
    <location>
        <begin position="280"/>
        <end position="282"/>
    </location>
    <ligand>
        <name>NAD(+)</name>
        <dbReference type="ChEBI" id="CHEBI:57540"/>
    </ligand>
</feature>
<name>A0A4D4LWH1_STRAX</name>
<evidence type="ECO:0000256" key="4">
    <source>
        <dbReference type="ARBA" id="ARBA00023002"/>
    </source>
</evidence>
<keyword evidence="7 9" id="KW-0275">Fatty acid biosynthesis</keyword>
<protein>
    <recommendedName>
        <fullName evidence="9">Enoyl-[acyl-carrier-protein] reductase [NADH]</fullName>
        <shortName evidence="9">ENR</shortName>
        <ecNumber evidence="9">1.3.1.9</ecNumber>
    </recommendedName>
</protein>
<evidence type="ECO:0000313" key="15">
    <source>
        <dbReference type="Proteomes" id="UP000299211"/>
    </source>
</evidence>
<dbReference type="HAMAP" id="MF_01838">
    <property type="entry name" value="FabV_reductase"/>
    <property type="match status" value="1"/>
</dbReference>
<comment type="subunit">
    <text evidence="1 9">Monomer.</text>
</comment>
<dbReference type="Pfam" id="PF07055">
    <property type="entry name" value="Eno-Rase_FAD_bd"/>
    <property type="match status" value="1"/>
</dbReference>
<keyword evidence="6 9" id="KW-0443">Lipid metabolism</keyword>
<dbReference type="Gene3D" id="3.40.50.720">
    <property type="entry name" value="NAD(P)-binding Rossmann-like Domain"/>
    <property type="match status" value="1"/>
</dbReference>
<dbReference type="GO" id="GO:0006633">
    <property type="term" value="P:fatty acid biosynthetic process"/>
    <property type="evidence" value="ECO:0007669"/>
    <property type="project" value="UniProtKB-UniRule"/>
</dbReference>
<reference evidence="14 15" key="1">
    <citation type="submission" date="2019-04" db="EMBL/GenBank/DDBJ databases">
        <title>Draft genome sequences of Streptomyces avermitilis ATCC 31267.</title>
        <authorList>
            <person name="Komaki H."/>
            <person name="Tamura T."/>
            <person name="Hosoyama A."/>
        </authorList>
    </citation>
    <scope>NUCLEOTIDE SEQUENCE [LARGE SCALE GENOMIC DNA]</scope>
    <source>
        <strain evidence="14 15">ATCC 31267</strain>
    </source>
</reference>
<dbReference type="GO" id="GO:0050343">
    <property type="term" value="F:trans-2-enoyl-CoA reductase (NADH) activity"/>
    <property type="evidence" value="ECO:0007669"/>
    <property type="project" value="UniProtKB-EC"/>
</dbReference>
<dbReference type="NCBIfam" id="NF010177">
    <property type="entry name" value="PRK13656.1"/>
    <property type="match status" value="1"/>
</dbReference>
<evidence type="ECO:0000313" key="14">
    <source>
        <dbReference type="EMBL" id="GDY77728.1"/>
    </source>
</evidence>
<comment type="catalytic activity">
    <reaction evidence="9">
        <text>a 2,3-saturated acyl-[ACP] + NAD(+) = a (2E)-enoyl-[ACP] + NADH + H(+)</text>
        <dbReference type="Rhea" id="RHEA:10240"/>
        <dbReference type="Rhea" id="RHEA-COMP:9925"/>
        <dbReference type="Rhea" id="RHEA-COMP:9926"/>
        <dbReference type="ChEBI" id="CHEBI:15378"/>
        <dbReference type="ChEBI" id="CHEBI:57540"/>
        <dbReference type="ChEBI" id="CHEBI:57945"/>
        <dbReference type="ChEBI" id="CHEBI:78784"/>
        <dbReference type="ChEBI" id="CHEBI:78785"/>
        <dbReference type="EC" id="1.3.1.9"/>
    </reaction>
</comment>
<feature type="site" description="Plays an important role in discriminating NADH against NADPH" evidence="9">
    <location>
        <position position="80"/>
    </location>
</feature>
<dbReference type="STRING" id="33903.AQJ43_36245"/>
<dbReference type="EMBL" id="BJHX01000001">
    <property type="protein sequence ID" value="GDY62169.1"/>
    <property type="molecule type" value="Genomic_DNA"/>
</dbReference>
<keyword evidence="2 9" id="KW-0444">Lipid biosynthesis</keyword>
<reference evidence="13 16" key="2">
    <citation type="submission" date="2019-04" db="EMBL/GenBank/DDBJ databases">
        <title>Draft genome sequences of Streptomyces avermitilis NBRC 14893.</title>
        <authorList>
            <person name="Komaki H."/>
            <person name="Tamura T."/>
            <person name="Hosoyama A."/>
        </authorList>
    </citation>
    <scope>NUCLEOTIDE SEQUENCE [LARGE SCALE GENOMIC DNA]</scope>
    <source>
        <strain evidence="13 16">NBRC 14893</strain>
    </source>
</reference>
<comment type="pathway">
    <text evidence="9">Lipid metabolism; fatty acid biosynthesis.</text>
</comment>
<feature type="binding site" evidence="9">
    <location>
        <begin position="115"/>
        <end position="116"/>
    </location>
    <ligand>
        <name>NAD(+)</name>
        <dbReference type="ChEBI" id="CHEBI:57540"/>
    </ligand>
</feature>